<name>C8XCE8_NAKMY</name>
<keyword evidence="3" id="KW-1185">Reference proteome</keyword>
<dbReference type="InParanoid" id="C8XCE8"/>
<dbReference type="STRING" id="479431.Namu_1106"/>
<accession>C8XCE8</accession>
<feature type="region of interest" description="Disordered" evidence="1">
    <location>
        <begin position="1"/>
        <end position="76"/>
    </location>
</feature>
<organism evidence="2 3">
    <name type="scientific">Nakamurella multipartita (strain ATCC 700099 / DSM 44233 / CIP 104796 / JCM 9543 / NBRC 105858 / Y-104)</name>
    <name type="common">Microsphaera multipartita</name>
    <dbReference type="NCBI Taxonomy" id="479431"/>
    <lineage>
        <taxon>Bacteria</taxon>
        <taxon>Bacillati</taxon>
        <taxon>Actinomycetota</taxon>
        <taxon>Actinomycetes</taxon>
        <taxon>Nakamurellales</taxon>
        <taxon>Nakamurellaceae</taxon>
        <taxon>Nakamurella</taxon>
    </lineage>
</organism>
<dbReference type="HOGENOM" id="CLU_796523_0_0_11"/>
<evidence type="ECO:0000313" key="3">
    <source>
        <dbReference type="Proteomes" id="UP000002218"/>
    </source>
</evidence>
<dbReference type="KEGG" id="nml:Namu_1106"/>
<gene>
    <name evidence="2" type="ordered locus">Namu_1106</name>
</gene>
<proteinExistence type="predicted"/>
<reference evidence="2 3" key="2">
    <citation type="journal article" date="2010" name="Stand. Genomic Sci.">
        <title>Complete genome sequence of Nakamurella multipartita type strain (Y-104).</title>
        <authorList>
            <person name="Tice H."/>
            <person name="Mayilraj S."/>
            <person name="Sims D."/>
            <person name="Lapidus A."/>
            <person name="Nolan M."/>
            <person name="Lucas S."/>
            <person name="Glavina Del Rio T."/>
            <person name="Copeland A."/>
            <person name="Cheng J.F."/>
            <person name="Meincke L."/>
            <person name="Bruce D."/>
            <person name="Goodwin L."/>
            <person name="Pitluck S."/>
            <person name="Ivanova N."/>
            <person name="Mavromatis K."/>
            <person name="Ovchinnikova G."/>
            <person name="Pati A."/>
            <person name="Chen A."/>
            <person name="Palaniappan K."/>
            <person name="Land M."/>
            <person name="Hauser L."/>
            <person name="Chang Y.J."/>
            <person name="Jeffries C.D."/>
            <person name="Detter J.C."/>
            <person name="Brettin T."/>
            <person name="Rohde M."/>
            <person name="Goker M."/>
            <person name="Bristow J."/>
            <person name="Eisen J.A."/>
            <person name="Markowitz V."/>
            <person name="Hugenholtz P."/>
            <person name="Kyrpides N.C."/>
            <person name="Klenk H.P."/>
            <person name="Chen F."/>
        </authorList>
    </citation>
    <scope>NUCLEOTIDE SEQUENCE [LARGE SCALE GENOMIC DNA]</scope>
    <source>
        <strain evidence="3">ATCC 700099 / DSM 44233 / CIP 104796 / JCM 9543 / NBRC 105858 / Y-104</strain>
    </source>
</reference>
<reference evidence="3" key="1">
    <citation type="submission" date="2009-09" db="EMBL/GenBank/DDBJ databases">
        <title>The complete genome of Nakamurella multipartita DSM 44233.</title>
        <authorList>
            <consortium name="US DOE Joint Genome Institute (JGI-PGF)"/>
            <person name="Lucas S."/>
            <person name="Copeland A."/>
            <person name="Lapidus A."/>
            <person name="Glavina del Rio T."/>
            <person name="Dalin E."/>
            <person name="Tice H."/>
            <person name="Bruce D."/>
            <person name="Goodwin L."/>
            <person name="Pitluck S."/>
            <person name="Kyrpides N."/>
            <person name="Mavromatis K."/>
            <person name="Ivanova N."/>
            <person name="Ovchinnikova G."/>
            <person name="Sims D."/>
            <person name="Meincke L."/>
            <person name="Brettin T."/>
            <person name="Detter J.C."/>
            <person name="Han C."/>
            <person name="Larimer F."/>
            <person name="Land M."/>
            <person name="Hauser L."/>
            <person name="Markowitz V."/>
            <person name="Cheng J.-F."/>
            <person name="Hugenholtz P."/>
            <person name="Woyke T."/>
            <person name="Wu D."/>
            <person name="Klenk H.-P."/>
            <person name="Eisen J.A."/>
        </authorList>
    </citation>
    <scope>NUCLEOTIDE SEQUENCE [LARGE SCALE GENOMIC DNA]</scope>
    <source>
        <strain evidence="3">ATCC 700099 / DSM 44233 / CIP 104796 / JCM 9543 / NBRC 105858 / Y-104</strain>
    </source>
</reference>
<evidence type="ECO:0000313" key="2">
    <source>
        <dbReference type="EMBL" id="ACV77513.1"/>
    </source>
</evidence>
<dbReference type="Proteomes" id="UP000002218">
    <property type="component" value="Chromosome"/>
</dbReference>
<evidence type="ECO:0000256" key="1">
    <source>
        <dbReference type="SAM" id="MobiDB-lite"/>
    </source>
</evidence>
<dbReference type="AlphaFoldDB" id="C8XCE8"/>
<sequence length="348" mass="36570">MGQVSSRPPSRRHLEAVPDPSTHAGARRGKTGSALSLSDRCEPAPPVRRRDGRPTTAQPADPLRTPAAHGAPDPASEDITAADICRLLADLGAPADLTQAVAEFGDDLPALATWLQEIGAFGAPGDVLEPMLAQWTDLLEPGVGALAAEICAGEFLHSFHAAADGSPCQIDAMDFLLREVAATGRPEALAMCRCLAHLGPPVVRPTARRSAQDLLEAGLADQPWVADLDRAEFAAAFAYVEAAQESLVLEFRRADTGHAVVVVVDHRRGGGVQDLFVVDDAQVLRREVRQAATTRGFAITPLPAPQAAARLQAALAAPSCATEPDEIVGVGVHLPLLQDRLTRLPTSG</sequence>
<dbReference type="eggNOG" id="ENOG5033MM0">
    <property type="taxonomic scope" value="Bacteria"/>
</dbReference>
<protein>
    <submittedName>
        <fullName evidence="2">Uncharacterized protein</fullName>
    </submittedName>
</protein>
<dbReference type="EMBL" id="CP001737">
    <property type="protein sequence ID" value="ACV77513.1"/>
    <property type="molecule type" value="Genomic_DNA"/>
</dbReference>